<dbReference type="KEGG" id="aper:A0U91_15220"/>
<dbReference type="Proteomes" id="UP000189055">
    <property type="component" value="Plasmid pAC1084_1"/>
</dbReference>
<dbReference type="AlphaFoldDB" id="A0A1U9LIT4"/>
<keyword evidence="1" id="KW-0614">Plasmid</keyword>
<evidence type="ECO:0000313" key="2">
    <source>
        <dbReference type="Proteomes" id="UP000189055"/>
    </source>
</evidence>
<gene>
    <name evidence="1" type="ORF">A0U91_15220</name>
</gene>
<accession>A0A1U9LIT4</accession>
<dbReference type="EMBL" id="CP014688">
    <property type="protein sequence ID" value="AQT06364.1"/>
    <property type="molecule type" value="Genomic_DNA"/>
</dbReference>
<protein>
    <submittedName>
        <fullName evidence="1">Uncharacterized protein</fullName>
    </submittedName>
</protein>
<reference evidence="1 2" key="1">
    <citation type="submission" date="2016-03" db="EMBL/GenBank/DDBJ databases">
        <title>Acetic acid bacteria sequencing.</title>
        <authorList>
            <person name="Brandt J."/>
            <person name="Jakob F."/>
            <person name="Vogel R.F."/>
        </authorList>
    </citation>
    <scope>NUCLEOTIDE SEQUENCE [LARGE SCALE GENOMIC DNA]</scope>
    <source>
        <strain evidence="1 2">TMW2.1084</strain>
        <plasmid evidence="2">pac1084_1</plasmid>
    </source>
</reference>
<evidence type="ECO:0000313" key="1">
    <source>
        <dbReference type="EMBL" id="AQT06364.1"/>
    </source>
</evidence>
<proteinExistence type="predicted"/>
<organism evidence="1 2">
    <name type="scientific">Acetobacter persici</name>
    <dbReference type="NCBI Taxonomy" id="1076596"/>
    <lineage>
        <taxon>Bacteria</taxon>
        <taxon>Pseudomonadati</taxon>
        <taxon>Pseudomonadota</taxon>
        <taxon>Alphaproteobacteria</taxon>
        <taxon>Acetobacterales</taxon>
        <taxon>Acetobacteraceae</taxon>
        <taxon>Acetobacter</taxon>
    </lineage>
</organism>
<name>A0A1U9LIT4_9PROT</name>
<sequence length="66" mass="7883">MREFRIASDTFIKTCQAFIKDRADAFAEILQTISFFIPYAQKMQSTSEFRKSLHIFFWVNRHQSDS</sequence>
<geneLocation type="plasmid" evidence="2">
    <name>pac1084_1</name>
</geneLocation>